<organism evidence="2">
    <name type="scientific">Menopon gallinae</name>
    <name type="common">poultry shaft louse</name>
    <dbReference type="NCBI Taxonomy" id="328185"/>
    <lineage>
        <taxon>Eukaryota</taxon>
        <taxon>Metazoa</taxon>
        <taxon>Ecdysozoa</taxon>
        <taxon>Arthropoda</taxon>
        <taxon>Hexapoda</taxon>
        <taxon>Insecta</taxon>
        <taxon>Pterygota</taxon>
        <taxon>Neoptera</taxon>
        <taxon>Paraneoptera</taxon>
        <taxon>Psocodea</taxon>
        <taxon>Troctomorpha</taxon>
        <taxon>Phthiraptera</taxon>
        <taxon>Amblycera</taxon>
        <taxon>Menoponidae</taxon>
        <taxon>Menopon</taxon>
    </lineage>
</organism>
<feature type="region of interest" description="Disordered" evidence="1">
    <location>
        <begin position="918"/>
        <end position="997"/>
    </location>
</feature>
<feature type="compositionally biased region" description="Polar residues" evidence="1">
    <location>
        <begin position="841"/>
        <end position="853"/>
    </location>
</feature>
<feature type="region of interest" description="Disordered" evidence="1">
    <location>
        <begin position="642"/>
        <end position="737"/>
    </location>
</feature>
<feature type="region of interest" description="Disordered" evidence="1">
    <location>
        <begin position="839"/>
        <end position="859"/>
    </location>
</feature>
<evidence type="ECO:0000313" key="2">
    <source>
        <dbReference type="EMBL" id="KAL0270369.1"/>
    </source>
</evidence>
<feature type="compositionally biased region" description="Polar residues" evidence="1">
    <location>
        <begin position="808"/>
        <end position="827"/>
    </location>
</feature>
<feature type="region of interest" description="Disordered" evidence="1">
    <location>
        <begin position="802"/>
        <end position="827"/>
    </location>
</feature>
<feature type="region of interest" description="Disordered" evidence="1">
    <location>
        <begin position="1"/>
        <end position="36"/>
    </location>
</feature>
<gene>
    <name evidence="2" type="ORF">PYX00_007801</name>
</gene>
<feature type="compositionally biased region" description="Low complexity" evidence="1">
    <location>
        <begin position="664"/>
        <end position="677"/>
    </location>
</feature>
<proteinExistence type="predicted"/>
<feature type="compositionally biased region" description="Polar residues" evidence="1">
    <location>
        <begin position="20"/>
        <end position="29"/>
    </location>
</feature>
<feature type="compositionally biased region" description="Basic and acidic residues" evidence="1">
    <location>
        <begin position="702"/>
        <end position="732"/>
    </location>
</feature>
<comment type="caution">
    <text evidence="2">The sequence shown here is derived from an EMBL/GenBank/DDBJ whole genome shotgun (WGS) entry which is preliminary data.</text>
</comment>
<sequence length="997" mass="111663">MEDQGTMKSKKESGVKTDSLIGTSSSDSAANEEMDLSSDNTMVYALVEVSKDSEKTSKRQKIPLSTKDFYQVMQKFIDARKDKFDRKTLRPSLKRKYVVESGNSNTKIAKSQKQFINNKLANQHLRPLDKINITYKYSNHNNPEKMKKYEFYRTMYMKDQYKLFNPEKCCDLKVLYNRKTIFEDEGAEKNRDKNTSMSRGTNTDIVQTPKLLEDVLLTLRSNFSFGGKDEETDSKKECDAAGQSGNKCCDMKNQHSIPNLLFVPFIITDRTLEVSKKSTSSECMCNTEPTSYSILSQEVEFKANQAPNNNKINNGFTDFQSGTDSTSLHLNTASRTKVDCLTKEELSFNSMKEKKSHTVMTDHVHLSREEYFLEEVKTLQMKLNAIIKRLETNNVLASQQNYNNAANNKKKDTDSVGGKKFEERHNSMDSFFMPNSANPGPDQCPTQSKLEHCQDFSVQVVLMKSVSNRTVIMPSAKTSIIELDKALKMDKPTQIPSLDKIKIKQKRVGNLLVASKSSPFCQIGFECRMIKSKRTESLPTVAKEAGAADFLSLKNLGLKIEGSRCDTYDNRTAEKEIVKTQQKIKSKSDKQKKVTTAILYKKSFTVMHESGNNNRLVTPKKISTVPSNTSLLNKNQNVPAEKVLGGVKRSNKVARKAKPYVVPSSSNISNTTNNGSNADLLKNKRDERLRSAGKTGTSNVESKGKEKNSRSSSRRKAEDGKSTKGSTERAAKPEAAVKLSKLKKPMTPVRSSTKTKVQSMKVEFPSEKMVSRSCRDRRSYERMFIPRREEVITENVKRISEKNVEPSEANQNKVEKPAQNTEVQETPGTEVNLAEKKAGNTDKTVNQTTSNSGKPVDLYKTGYSKPPVISQVEESLAPIAKQTTSEKQSQELKSIWALTKVILYKDGSQSFEVLEASSTPPGYVLNPKKRKDSNNNNNSRSSSSSSSSNTNTNDTSNSSFNADNRKSNAIISNPLNKIDSKDITDSDNTSYSADNCC</sequence>
<dbReference type="AlphaFoldDB" id="A0AAW2HKM2"/>
<feature type="compositionally biased region" description="Basic and acidic residues" evidence="1">
    <location>
        <begin position="681"/>
        <end position="690"/>
    </location>
</feature>
<feature type="compositionally biased region" description="Basic residues" evidence="1">
    <location>
        <begin position="649"/>
        <end position="658"/>
    </location>
</feature>
<accession>A0AAW2HKM2</accession>
<dbReference type="EMBL" id="JARGDH010000004">
    <property type="protein sequence ID" value="KAL0270369.1"/>
    <property type="molecule type" value="Genomic_DNA"/>
</dbReference>
<feature type="compositionally biased region" description="Low complexity" evidence="1">
    <location>
        <begin position="934"/>
        <end position="962"/>
    </location>
</feature>
<name>A0AAW2HKM2_9NEOP</name>
<evidence type="ECO:0000256" key="1">
    <source>
        <dbReference type="SAM" id="MobiDB-lite"/>
    </source>
</evidence>
<protein>
    <submittedName>
        <fullName evidence="2">Uncharacterized protein</fullName>
    </submittedName>
</protein>
<reference evidence="2" key="1">
    <citation type="journal article" date="2024" name="Gigascience">
        <title>Chromosome-level genome of the poultry shaft louse Menopon gallinae provides insight into the host-switching and adaptive evolution of parasitic lice.</title>
        <authorList>
            <person name="Xu Y."/>
            <person name="Ma L."/>
            <person name="Liu S."/>
            <person name="Liang Y."/>
            <person name="Liu Q."/>
            <person name="He Z."/>
            <person name="Tian L."/>
            <person name="Duan Y."/>
            <person name="Cai W."/>
            <person name="Li H."/>
            <person name="Song F."/>
        </authorList>
    </citation>
    <scope>NUCLEOTIDE SEQUENCE</scope>
    <source>
        <strain evidence="2">Cailab_2023a</strain>
    </source>
</reference>
<feature type="compositionally biased region" description="Polar residues" evidence="1">
    <location>
        <begin position="986"/>
        <end position="997"/>
    </location>
</feature>